<keyword evidence="2" id="KW-1185">Reference proteome</keyword>
<dbReference type="Proteomes" id="UP000661649">
    <property type="component" value="Unassembled WGS sequence"/>
</dbReference>
<proteinExistence type="predicted"/>
<organism evidence="1 2">
    <name type="scientific">Blautia stercoris</name>
    <dbReference type="NCBI Taxonomy" id="871664"/>
    <lineage>
        <taxon>Bacteria</taxon>
        <taxon>Bacillati</taxon>
        <taxon>Bacillota</taxon>
        <taxon>Clostridia</taxon>
        <taxon>Lachnospirales</taxon>
        <taxon>Lachnospiraceae</taxon>
        <taxon>Blautia</taxon>
    </lineage>
</organism>
<evidence type="ECO:0000313" key="2">
    <source>
        <dbReference type="Proteomes" id="UP000661649"/>
    </source>
</evidence>
<dbReference type="RefSeq" id="WP_187559068.1">
    <property type="nucleotide sequence ID" value="NZ_JACRTP010000006.1"/>
</dbReference>
<comment type="caution">
    <text evidence="1">The sequence shown here is derived from an EMBL/GenBank/DDBJ whole genome shotgun (WGS) entry which is preliminary data.</text>
</comment>
<evidence type="ECO:0000313" key="1">
    <source>
        <dbReference type="EMBL" id="MBC8629550.1"/>
    </source>
</evidence>
<reference evidence="1 2" key="1">
    <citation type="submission" date="2020-08" db="EMBL/GenBank/DDBJ databases">
        <title>Genome public.</title>
        <authorList>
            <person name="Liu C."/>
            <person name="Sun Q."/>
        </authorList>
    </citation>
    <scope>NUCLEOTIDE SEQUENCE [LARGE SCALE GENOMIC DNA]</scope>
    <source>
        <strain evidence="1 2">3_YM_SP_D4_24.mj</strain>
    </source>
</reference>
<gene>
    <name evidence="1" type="ORF">H8712_13220</name>
</gene>
<evidence type="ECO:0008006" key="3">
    <source>
        <dbReference type="Google" id="ProtNLM"/>
    </source>
</evidence>
<name>A0ABR7PFH0_9FIRM</name>
<sequence length="253" mass="28015">MKKKKKSFSVKPVFLFAVAGFLILGSTVGSTRAALTYYSENYAVQAEVSKIGISLLENGEIISKRDYDKDNQWMEEHGELLKNLVGKDEKFALGKAYDEALTVQNSGSIDTFVRVILTKSWTDADGNKNTRLSPDLIDLNLLTDNGWVIDESATTRERTVLYYTRLLPAGERTPAISDTLTVDPSIGTKVKEQVVSEEEGKKTIKTIYEYDGYHFTIDAEADAVQTHNAQDAIKSAWGIDVTVSEDGNSISLQ</sequence>
<accession>A0ABR7PFH0</accession>
<protein>
    <recommendedName>
        <fullName evidence="3">Alternate signal-mediated exported protein, CPF_0494 family</fullName>
    </recommendedName>
</protein>
<dbReference type="EMBL" id="JACRTP010000006">
    <property type="protein sequence ID" value="MBC8629550.1"/>
    <property type="molecule type" value="Genomic_DNA"/>
</dbReference>